<feature type="compositionally biased region" description="Low complexity" evidence="2">
    <location>
        <begin position="75"/>
        <end position="89"/>
    </location>
</feature>
<dbReference type="EMBL" id="PZQS01000003">
    <property type="protein sequence ID" value="PVD33899.1"/>
    <property type="molecule type" value="Genomic_DNA"/>
</dbReference>
<evidence type="ECO:0000313" key="5">
    <source>
        <dbReference type="Proteomes" id="UP000245119"/>
    </source>
</evidence>
<dbReference type="Proteomes" id="UP000245119">
    <property type="component" value="Linkage Group LG3"/>
</dbReference>
<dbReference type="PANTHER" id="PTHR12619:SF32">
    <property type="entry name" value="RFX-TYPE WINGED-HELIX DOMAIN-CONTAINING PROTEIN"/>
    <property type="match status" value="1"/>
</dbReference>
<dbReference type="GO" id="GO:0000978">
    <property type="term" value="F:RNA polymerase II cis-regulatory region sequence-specific DNA binding"/>
    <property type="evidence" value="ECO:0007669"/>
    <property type="project" value="TreeGrafter"/>
</dbReference>
<evidence type="ECO:0000256" key="1">
    <source>
        <dbReference type="ARBA" id="ARBA00023125"/>
    </source>
</evidence>
<protein>
    <recommendedName>
        <fullName evidence="3">RFX-type winged-helix domain-containing protein</fullName>
    </recommendedName>
</protein>
<dbReference type="Pfam" id="PF02257">
    <property type="entry name" value="RFX_DNA_binding"/>
    <property type="match status" value="1"/>
</dbReference>
<dbReference type="InterPro" id="IPR003150">
    <property type="entry name" value="DNA-bd_RFX"/>
</dbReference>
<dbReference type="InterPro" id="IPR039779">
    <property type="entry name" value="RFX-like"/>
</dbReference>
<dbReference type="Gene3D" id="1.10.10.10">
    <property type="entry name" value="Winged helix-like DNA-binding domain superfamily/Winged helix DNA-binding domain"/>
    <property type="match status" value="1"/>
</dbReference>
<dbReference type="SUPFAM" id="SSF46785">
    <property type="entry name" value="Winged helix' DNA-binding domain"/>
    <property type="match status" value="1"/>
</dbReference>
<keyword evidence="5" id="KW-1185">Reference proteome</keyword>
<name>A0A2T7PKD9_POMCA</name>
<dbReference type="PANTHER" id="PTHR12619">
    <property type="entry name" value="RFX TRANSCRIPTION FACTOR FAMILY"/>
    <property type="match status" value="1"/>
</dbReference>
<dbReference type="AlphaFoldDB" id="A0A2T7PKD9"/>
<feature type="region of interest" description="Disordered" evidence="2">
    <location>
        <begin position="75"/>
        <end position="96"/>
    </location>
</feature>
<dbReference type="InterPro" id="IPR036390">
    <property type="entry name" value="WH_DNA-bd_sf"/>
</dbReference>
<dbReference type="InterPro" id="IPR036388">
    <property type="entry name" value="WH-like_DNA-bd_sf"/>
</dbReference>
<accession>A0A2T7PKD9</accession>
<sequence length="201" mass="22286">MFSQIIRQKFPKLTTRRLGTRGQSRYHYYGIGIKQTSVYYQSVYSGRGLTRKGVATVATVMGGRNKLHAVLSVPPGPLQLSSPSQPPGSNRKYSLSSKTGTLLPEFPEVDNLILPEDVCPEKMKTLLMMYRTHCQRILDTVISANFDELCAIGYPSKAPPTFGTRPQLLSGGWVLADILVPPSIQDIPDSRFASDGEFLHR</sequence>
<feature type="domain" description="RFX-type winged-helix" evidence="3">
    <location>
        <begin position="1"/>
        <end position="35"/>
    </location>
</feature>
<dbReference type="PROSITE" id="PS51526">
    <property type="entry name" value="RFX_DBD"/>
    <property type="match status" value="1"/>
</dbReference>
<dbReference type="STRING" id="400727.A0A2T7PKD9"/>
<comment type="caution">
    <text evidence="4">The sequence shown here is derived from an EMBL/GenBank/DDBJ whole genome shotgun (WGS) entry which is preliminary data.</text>
</comment>
<evidence type="ECO:0000256" key="2">
    <source>
        <dbReference type="SAM" id="MobiDB-lite"/>
    </source>
</evidence>
<keyword evidence="1" id="KW-0238">DNA-binding</keyword>
<evidence type="ECO:0000259" key="3">
    <source>
        <dbReference type="PROSITE" id="PS51526"/>
    </source>
</evidence>
<reference evidence="4 5" key="1">
    <citation type="submission" date="2018-04" db="EMBL/GenBank/DDBJ databases">
        <title>The genome of golden apple snail Pomacea canaliculata provides insight into stress tolerance and invasive adaptation.</title>
        <authorList>
            <person name="Liu C."/>
            <person name="Liu B."/>
            <person name="Ren Y."/>
            <person name="Zhang Y."/>
            <person name="Wang H."/>
            <person name="Li S."/>
            <person name="Jiang F."/>
            <person name="Yin L."/>
            <person name="Zhang G."/>
            <person name="Qian W."/>
            <person name="Fan W."/>
        </authorList>
    </citation>
    <scope>NUCLEOTIDE SEQUENCE [LARGE SCALE GENOMIC DNA]</scope>
    <source>
        <strain evidence="4">SZHN2017</strain>
        <tissue evidence="4">Muscle</tissue>
    </source>
</reference>
<organism evidence="4 5">
    <name type="scientific">Pomacea canaliculata</name>
    <name type="common">Golden apple snail</name>
    <dbReference type="NCBI Taxonomy" id="400727"/>
    <lineage>
        <taxon>Eukaryota</taxon>
        <taxon>Metazoa</taxon>
        <taxon>Spiralia</taxon>
        <taxon>Lophotrochozoa</taxon>
        <taxon>Mollusca</taxon>
        <taxon>Gastropoda</taxon>
        <taxon>Caenogastropoda</taxon>
        <taxon>Architaenioglossa</taxon>
        <taxon>Ampullarioidea</taxon>
        <taxon>Ampullariidae</taxon>
        <taxon>Pomacea</taxon>
    </lineage>
</organism>
<dbReference type="GO" id="GO:0000981">
    <property type="term" value="F:DNA-binding transcription factor activity, RNA polymerase II-specific"/>
    <property type="evidence" value="ECO:0007669"/>
    <property type="project" value="TreeGrafter"/>
</dbReference>
<dbReference type="OrthoDB" id="10056949at2759"/>
<proteinExistence type="predicted"/>
<evidence type="ECO:0000313" key="4">
    <source>
        <dbReference type="EMBL" id="PVD33899.1"/>
    </source>
</evidence>
<gene>
    <name evidence="4" type="ORF">C0Q70_05161</name>
</gene>